<dbReference type="SUPFAM" id="SSF56112">
    <property type="entry name" value="Protein kinase-like (PK-like)"/>
    <property type="match status" value="1"/>
</dbReference>
<comment type="caution">
    <text evidence="3">The sequence shown here is derived from an EMBL/GenBank/DDBJ whole genome shotgun (WGS) entry which is preliminary data.</text>
</comment>
<evidence type="ECO:0000313" key="4">
    <source>
        <dbReference type="Proteomes" id="UP000257706"/>
    </source>
</evidence>
<evidence type="ECO:0000256" key="1">
    <source>
        <dbReference type="SAM" id="MobiDB-lite"/>
    </source>
</evidence>
<proteinExistence type="predicted"/>
<sequence length="361" mass="40149">MLMTDTPSAAPVPTDARDLDRARFVARAGWRGAERTVLAGDASFRRYDRLKLDRQTAVLMDAPPPHEDVRPFLKVAAHLKAMGYAAPTILAADPETGFVLQEDLGDDLVRVVLDRDPTLETAIYAAAVDLLADLHDRPGAAALDVPVYDAATLEREALLLIDWYWPLALGRAATAAERAGFLDRLRPLIDQVARPEVLVLRDYHAENLLWMPARRGLSRVGLIDFQDALIGHPGYDLVSLLEDARRDVAPDLAEAMVERYLRRRRDALDGESFRTALAILGAQRNMKIAGIFARLHLRDGKPRYLNYQPRVWGLIERDLVHPALHALADWLDETLPWDARGCTRPRDPDAAGTTTTEGDPA</sequence>
<reference evidence="3 4" key="1">
    <citation type="journal article" date="2018" name="Nat. Biotechnol.">
        <title>A standardized bacterial taxonomy based on genome phylogeny substantially revises the tree of life.</title>
        <authorList>
            <person name="Parks D.H."/>
            <person name="Chuvochina M."/>
            <person name="Waite D.W."/>
            <person name="Rinke C."/>
            <person name="Skarshewski A."/>
            <person name="Chaumeil P.A."/>
            <person name="Hugenholtz P."/>
        </authorList>
    </citation>
    <scope>NUCLEOTIDE SEQUENCE [LARGE SCALE GENOMIC DNA]</scope>
    <source>
        <strain evidence="3">UBA8739</strain>
    </source>
</reference>
<feature type="region of interest" description="Disordered" evidence="1">
    <location>
        <begin position="341"/>
        <end position="361"/>
    </location>
</feature>
<accession>A0A3B9IJL4</accession>
<dbReference type="Gene3D" id="3.90.1200.10">
    <property type="match status" value="1"/>
</dbReference>
<evidence type="ECO:0000313" key="3">
    <source>
        <dbReference type="EMBL" id="HAE48042.1"/>
    </source>
</evidence>
<organism evidence="3 4">
    <name type="scientific">Tistrella mobilis</name>
    <dbReference type="NCBI Taxonomy" id="171437"/>
    <lineage>
        <taxon>Bacteria</taxon>
        <taxon>Pseudomonadati</taxon>
        <taxon>Pseudomonadota</taxon>
        <taxon>Alphaproteobacteria</taxon>
        <taxon>Geminicoccales</taxon>
        <taxon>Geminicoccaceae</taxon>
        <taxon>Tistrella</taxon>
    </lineage>
</organism>
<dbReference type="AlphaFoldDB" id="A0A3B9IJL4"/>
<dbReference type="Gene3D" id="3.30.200.20">
    <property type="entry name" value="Phosphorylase Kinase, domain 1"/>
    <property type="match status" value="1"/>
</dbReference>
<feature type="domain" description="Aminoglycoside phosphotransferase" evidence="2">
    <location>
        <begin position="36"/>
        <end position="265"/>
    </location>
</feature>
<dbReference type="EMBL" id="DMAI01000176">
    <property type="protein sequence ID" value="HAE48042.1"/>
    <property type="molecule type" value="Genomic_DNA"/>
</dbReference>
<dbReference type="GO" id="GO:0016740">
    <property type="term" value="F:transferase activity"/>
    <property type="evidence" value="ECO:0007669"/>
    <property type="project" value="UniProtKB-KW"/>
</dbReference>
<dbReference type="InterPro" id="IPR011009">
    <property type="entry name" value="Kinase-like_dom_sf"/>
</dbReference>
<feature type="compositionally biased region" description="Polar residues" evidence="1">
    <location>
        <begin position="352"/>
        <end position="361"/>
    </location>
</feature>
<dbReference type="Proteomes" id="UP000257706">
    <property type="component" value="Unassembled WGS sequence"/>
</dbReference>
<keyword evidence="3" id="KW-0808">Transferase</keyword>
<protein>
    <submittedName>
        <fullName evidence="3">Aminoglycoside phosphotransferase</fullName>
    </submittedName>
</protein>
<dbReference type="Pfam" id="PF01636">
    <property type="entry name" value="APH"/>
    <property type="match status" value="1"/>
</dbReference>
<gene>
    <name evidence="3" type="ORF">DCK97_11530</name>
</gene>
<name>A0A3B9IJL4_9PROT</name>
<evidence type="ECO:0000259" key="2">
    <source>
        <dbReference type="Pfam" id="PF01636"/>
    </source>
</evidence>
<dbReference type="InterPro" id="IPR002575">
    <property type="entry name" value="Aminoglycoside_PTrfase"/>
</dbReference>